<gene>
    <name evidence="1" type="ORF">Abin_006_291</name>
    <name evidence="2" type="ORF">AIN02nite_02940</name>
</gene>
<name>A0A6N3T3Z8_9PROT</name>
<evidence type="ECO:0000313" key="1">
    <source>
        <dbReference type="EMBL" id="GAN62301.1"/>
    </source>
</evidence>
<reference evidence="2 4" key="2">
    <citation type="submission" date="2019-07" db="EMBL/GenBank/DDBJ databases">
        <title>Whole genome shotgun sequence of Acetobacter indonesiensis NBRC 16471.</title>
        <authorList>
            <person name="Hosoyama A."/>
            <person name="Uohara A."/>
            <person name="Ohji S."/>
            <person name="Ichikawa N."/>
        </authorList>
    </citation>
    <scope>NUCLEOTIDE SEQUENCE [LARGE SCALE GENOMIC DNA]</scope>
    <source>
        <strain evidence="2 4">NBRC 16471</strain>
    </source>
</reference>
<protein>
    <submittedName>
        <fullName evidence="2">Uncharacterized protein</fullName>
    </submittedName>
</protein>
<sequence>MEADNSVSSSLIFNRMMNEFGTKKKTKREISILLIQTLNYVGFSFLKSVFDVS</sequence>
<accession>A0A6N3T3Z8</accession>
<dbReference type="AlphaFoldDB" id="A0A6N3T3Z8"/>
<dbReference type="EMBL" id="BAMW01000006">
    <property type="protein sequence ID" value="GAN62301.1"/>
    <property type="molecule type" value="Genomic_DNA"/>
</dbReference>
<comment type="caution">
    <text evidence="2">The sequence shown here is derived from an EMBL/GenBank/DDBJ whole genome shotgun (WGS) entry which is preliminary data.</text>
</comment>
<keyword evidence="3" id="KW-1185">Reference proteome</keyword>
<evidence type="ECO:0000313" key="2">
    <source>
        <dbReference type="EMBL" id="GEN02269.1"/>
    </source>
</evidence>
<reference evidence="1 3" key="1">
    <citation type="submission" date="2012-11" db="EMBL/GenBank/DDBJ databases">
        <title>Whole genome sequence of Acetobacter indonesiensis 5H-1.</title>
        <authorList>
            <person name="Azuma Y."/>
            <person name="Higashiura N."/>
            <person name="Hirakawa H."/>
            <person name="Matsushita K."/>
        </authorList>
    </citation>
    <scope>NUCLEOTIDE SEQUENCE [LARGE SCALE GENOMIC DNA]</scope>
    <source>
        <strain evidence="1 3">5H-1</strain>
    </source>
</reference>
<dbReference type="Proteomes" id="UP000321104">
    <property type="component" value="Unassembled WGS sequence"/>
</dbReference>
<proteinExistence type="predicted"/>
<dbReference type="EMBL" id="BJXQ01000001">
    <property type="protein sequence ID" value="GEN02269.1"/>
    <property type="molecule type" value="Genomic_DNA"/>
</dbReference>
<dbReference type="Proteomes" id="UP000032673">
    <property type="component" value="Unassembled WGS sequence"/>
</dbReference>
<evidence type="ECO:0000313" key="4">
    <source>
        <dbReference type="Proteomes" id="UP000321104"/>
    </source>
</evidence>
<evidence type="ECO:0000313" key="3">
    <source>
        <dbReference type="Proteomes" id="UP000032673"/>
    </source>
</evidence>
<organism evidence="2 4">
    <name type="scientific">Acetobacter indonesiensis</name>
    <dbReference type="NCBI Taxonomy" id="104101"/>
    <lineage>
        <taxon>Bacteria</taxon>
        <taxon>Pseudomonadati</taxon>
        <taxon>Pseudomonadota</taxon>
        <taxon>Alphaproteobacteria</taxon>
        <taxon>Acetobacterales</taxon>
        <taxon>Acetobacteraceae</taxon>
        <taxon>Acetobacter</taxon>
    </lineage>
</organism>